<dbReference type="InterPro" id="IPR002736">
    <property type="entry name" value="CitG"/>
</dbReference>
<comment type="similarity">
    <text evidence="5">Belongs to the CitG/MdcB family.</text>
</comment>
<evidence type="ECO:0000256" key="4">
    <source>
        <dbReference type="ARBA" id="ARBA00022840"/>
    </source>
</evidence>
<dbReference type="HAMAP" id="MF_00397">
    <property type="entry name" value="CitG"/>
    <property type="match status" value="1"/>
</dbReference>
<keyword evidence="6" id="KW-0328">Glycosyltransferase</keyword>
<dbReference type="Pfam" id="PF01874">
    <property type="entry name" value="CitG"/>
    <property type="match status" value="1"/>
</dbReference>
<dbReference type="AlphaFoldDB" id="A0A926EVZ4"/>
<keyword evidence="3 5" id="KW-0547">Nucleotide-binding</keyword>
<dbReference type="GO" id="GO:0016757">
    <property type="term" value="F:glycosyltransferase activity"/>
    <property type="evidence" value="ECO:0007669"/>
    <property type="project" value="UniProtKB-KW"/>
</dbReference>
<organism evidence="6 7">
    <name type="scientific">Paratissierella segnis</name>
    <dbReference type="NCBI Taxonomy" id="2763679"/>
    <lineage>
        <taxon>Bacteria</taxon>
        <taxon>Bacillati</taxon>
        <taxon>Bacillota</taxon>
        <taxon>Tissierellia</taxon>
        <taxon>Tissierellales</taxon>
        <taxon>Tissierellaceae</taxon>
        <taxon>Paratissierella</taxon>
    </lineage>
</organism>
<dbReference type="EC" id="2.4.2.52" evidence="5"/>
<dbReference type="Gene3D" id="1.10.4200.10">
    <property type="entry name" value="Triphosphoribosyl-dephospho-CoA protein"/>
    <property type="match status" value="1"/>
</dbReference>
<dbReference type="Proteomes" id="UP000601171">
    <property type="component" value="Unassembled WGS sequence"/>
</dbReference>
<dbReference type="GO" id="GO:0005524">
    <property type="term" value="F:ATP binding"/>
    <property type="evidence" value="ECO:0007669"/>
    <property type="project" value="UniProtKB-KW"/>
</dbReference>
<protein>
    <recommendedName>
        <fullName evidence="5">Probable 2-(5''-triphosphoribosyl)-3'-dephosphocoenzyme-A synthase</fullName>
        <shortName evidence="5">2-(5''-triphosphoribosyl)-3'-dephospho-CoA synthase</shortName>
        <ecNumber evidence="5">2.4.2.52</ecNumber>
    </recommendedName>
</protein>
<keyword evidence="7" id="KW-1185">Reference proteome</keyword>
<evidence type="ECO:0000256" key="3">
    <source>
        <dbReference type="ARBA" id="ARBA00022741"/>
    </source>
</evidence>
<evidence type="ECO:0000256" key="5">
    <source>
        <dbReference type="HAMAP-Rule" id="MF_00397"/>
    </source>
</evidence>
<dbReference type="GO" id="GO:0051191">
    <property type="term" value="P:prosthetic group biosynthetic process"/>
    <property type="evidence" value="ECO:0007669"/>
    <property type="project" value="TreeGrafter"/>
</dbReference>
<dbReference type="PANTHER" id="PTHR30201">
    <property type="entry name" value="TRIPHOSPHORIBOSYL-DEPHOSPHO-COA SYNTHASE"/>
    <property type="match status" value="1"/>
</dbReference>
<keyword evidence="4 5" id="KW-0067">ATP-binding</keyword>
<reference evidence="6" key="1">
    <citation type="submission" date="2020-08" db="EMBL/GenBank/DDBJ databases">
        <title>Genome public.</title>
        <authorList>
            <person name="Liu C."/>
            <person name="Sun Q."/>
        </authorList>
    </citation>
    <scope>NUCLEOTIDE SEQUENCE</scope>
    <source>
        <strain evidence="6">BX21</strain>
    </source>
</reference>
<dbReference type="InterPro" id="IPR017551">
    <property type="entry name" value="TriPribosyl-deP-CoA_syn_CitG"/>
</dbReference>
<keyword evidence="2 5" id="KW-0808">Transferase</keyword>
<evidence type="ECO:0000256" key="2">
    <source>
        <dbReference type="ARBA" id="ARBA00022679"/>
    </source>
</evidence>
<dbReference type="NCBIfam" id="TIGR03125">
    <property type="entry name" value="citrate_citG"/>
    <property type="match status" value="1"/>
</dbReference>
<dbReference type="RefSeq" id="WP_262428715.1">
    <property type="nucleotide sequence ID" value="NZ_JACRTG010000008.1"/>
</dbReference>
<dbReference type="EMBL" id="JACRTG010000008">
    <property type="protein sequence ID" value="MBC8587245.1"/>
    <property type="molecule type" value="Genomic_DNA"/>
</dbReference>
<gene>
    <name evidence="5 6" type="primary">citG</name>
    <name evidence="6" type="ORF">H8707_03175</name>
</gene>
<dbReference type="PANTHER" id="PTHR30201:SF2">
    <property type="entry name" value="2-(5''-TRIPHOSPHORIBOSYL)-3'-DEPHOSPHOCOENZYME-A SYNTHASE"/>
    <property type="match status" value="1"/>
</dbReference>
<comment type="catalytic activity">
    <reaction evidence="1 5">
        <text>3'-dephospho-CoA + ATP = 2'-(5''-triphospho-alpha-D-ribosyl)-3'-dephospho-CoA + adenine</text>
        <dbReference type="Rhea" id="RHEA:15117"/>
        <dbReference type="ChEBI" id="CHEBI:16708"/>
        <dbReference type="ChEBI" id="CHEBI:30616"/>
        <dbReference type="ChEBI" id="CHEBI:57328"/>
        <dbReference type="ChEBI" id="CHEBI:61378"/>
        <dbReference type="EC" id="2.4.2.52"/>
    </reaction>
</comment>
<accession>A0A926EVZ4</accession>
<proteinExistence type="inferred from homology"/>
<evidence type="ECO:0000313" key="7">
    <source>
        <dbReference type="Proteomes" id="UP000601171"/>
    </source>
</evidence>
<sequence>MNNHEFFTYINSLATKSMLYELAATPKPGLVDRSNSGAHNDMDIFTFIDSSLSINTYFCECAKVGYEYNEDDYSNLLNSLRPIGIVAEKKMFEATKGVNTHKGLIFSLGLISAVSGVIYKKTNSIYINSCKVSRLMREVAKGLTNELSNIENKSKLTYGEILYKKYGIQGIRGEAESGFETVLEHSLPLFISLINENKYHINDILVQVLLSLMVNTEDSNILGRHDIDTLIYVKEKAKHAIGLGGYLTYEGQNYVREMDKDFIKRGISPGGAADLLAITIMLHMLQYGNDLRGVR</sequence>
<comment type="caution">
    <text evidence="6">The sequence shown here is derived from an EMBL/GenBank/DDBJ whole genome shotgun (WGS) entry which is preliminary data.</text>
</comment>
<evidence type="ECO:0000256" key="1">
    <source>
        <dbReference type="ARBA" id="ARBA00001210"/>
    </source>
</evidence>
<dbReference type="GO" id="GO:0046917">
    <property type="term" value="F:triphosphoribosyl-dephospho-CoA synthase activity"/>
    <property type="evidence" value="ECO:0007669"/>
    <property type="project" value="UniProtKB-UniRule"/>
</dbReference>
<evidence type="ECO:0000313" key="6">
    <source>
        <dbReference type="EMBL" id="MBC8587245.1"/>
    </source>
</evidence>
<name>A0A926EVZ4_9FIRM</name>